<dbReference type="GO" id="GO:0016971">
    <property type="term" value="F:flavin-dependent sulfhydryl oxidase activity"/>
    <property type="evidence" value="ECO:0007669"/>
    <property type="project" value="InterPro"/>
</dbReference>
<dbReference type="InterPro" id="IPR036249">
    <property type="entry name" value="Thioredoxin-like_sf"/>
</dbReference>
<evidence type="ECO:0000256" key="1">
    <source>
        <dbReference type="SAM" id="SignalP"/>
    </source>
</evidence>
<dbReference type="EMBL" id="JWZT01002598">
    <property type="protein sequence ID" value="KII69077.1"/>
    <property type="molecule type" value="Genomic_DNA"/>
</dbReference>
<keyword evidence="1" id="KW-0732">Signal</keyword>
<feature type="domain" description="Thioredoxin" evidence="2">
    <location>
        <begin position="10"/>
        <end position="148"/>
    </location>
</feature>
<dbReference type="PROSITE" id="PS51352">
    <property type="entry name" value="THIOREDOXIN_2"/>
    <property type="match status" value="1"/>
</dbReference>
<proteinExistence type="predicted"/>
<dbReference type="InterPro" id="IPR013766">
    <property type="entry name" value="Thioredoxin_domain"/>
</dbReference>
<dbReference type="PANTHER" id="PTHR22897">
    <property type="entry name" value="QUIESCIN Q6-RELATED SULFHYDRYL OXIDASE"/>
    <property type="match status" value="1"/>
</dbReference>
<comment type="caution">
    <text evidence="3">The sequence shown here is derived from an EMBL/GenBank/DDBJ whole genome shotgun (WGS) entry which is preliminary data.</text>
</comment>
<evidence type="ECO:0000313" key="3">
    <source>
        <dbReference type="EMBL" id="KII69077.1"/>
    </source>
</evidence>
<dbReference type="SUPFAM" id="SSF52833">
    <property type="entry name" value="Thioredoxin-like"/>
    <property type="match status" value="1"/>
</dbReference>
<dbReference type="InterPro" id="IPR039798">
    <property type="entry name" value="Sulfhydryl_oxidase"/>
</dbReference>
<evidence type="ECO:0000313" key="4">
    <source>
        <dbReference type="Proteomes" id="UP000031668"/>
    </source>
</evidence>
<organism evidence="3 4">
    <name type="scientific">Thelohanellus kitauei</name>
    <name type="common">Myxosporean</name>
    <dbReference type="NCBI Taxonomy" id="669202"/>
    <lineage>
        <taxon>Eukaryota</taxon>
        <taxon>Metazoa</taxon>
        <taxon>Cnidaria</taxon>
        <taxon>Myxozoa</taxon>
        <taxon>Myxosporea</taxon>
        <taxon>Bivalvulida</taxon>
        <taxon>Platysporina</taxon>
        <taxon>Myxobolidae</taxon>
        <taxon>Thelohanellus</taxon>
    </lineage>
</organism>
<sequence length="241" mass="27888">MIFLIFGTLLIVAYTLPPFVDQTSLFDKKDGVITLHEGNIKEFLDHSPLPVMVMFYASWCGHCIAFSNTYKKLQKEVENWDIYVAAINCANYQNNKICDNYFSISSYPTIYIFECLQSVEDKKRVDYKTLSSSMNLHSMRKATAGYLAKQDKCRPIIHNSKEFTLQFWEKFKEGLTTFDRLVIIIDDKLDSDFIDSVFAQPNLDKHGPQNLQQNLDNVSRPQTIGTHLSIWHIRVKGDPLR</sequence>
<protein>
    <submittedName>
        <fullName evidence="3">Sulfhydryl oxidase 1</fullName>
    </submittedName>
</protein>
<gene>
    <name evidence="3" type="ORF">RF11_10631</name>
</gene>
<keyword evidence="4" id="KW-1185">Reference proteome</keyword>
<accession>A0A0C2N5B2</accession>
<dbReference type="Gene3D" id="3.40.30.10">
    <property type="entry name" value="Glutaredoxin"/>
    <property type="match status" value="1"/>
</dbReference>
<dbReference type="PANTHER" id="PTHR22897:SF8">
    <property type="entry name" value="SULFHYDRYL OXIDASE"/>
    <property type="match status" value="1"/>
</dbReference>
<dbReference type="GO" id="GO:0003756">
    <property type="term" value="F:protein disulfide isomerase activity"/>
    <property type="evidence" value="ECO:0007669"/>
    <property type="project" value="TreeGrafter"/>
</dbReference>
<dbReference type="Proteomes" id="UP000031668">
    <property type="component" value="Unassembled WGS sequence"/>
</dbReference>
<name>A0A0C2N5B2_THEKT</name>
<dbReference type="GO" id="GO:0005615">
    <property type="term" value="C:extracellular space"/>
    <property type="evidence" value="ECO:0007669"/>
    <property type="project" value="TreeGrafter"/>
</dbReference>
<dbReference type="OrthoDB" id="59470at2759"/>
<dbReference type="Pfam" id="PF00085">
    <property type="entry name" value="Thioredoxin"/>
    <property type="match status" value="1"/>
</dbReference>
<feature type="chain" id="PRO_5012429746" evidence="1">
    <location>
        <begin position="16"/>
        <end position="241"/>
    </location>
</feature>
<reference evidence="3 4" key="1">
    <citation type="journal article" date="2014" name="Genome Biol. Evol.">
        <title>The genome of the myxosporean Thelohanellus kitauei shows adaptations to nutrient acquisition within its fish host.</title>
        <authorList>
            <person name="Yang Y."/>
            <person name="Xiong J."/>
            <person name="Zhou Z."/>
            <person name="Huo F."/>
            <person name="Miao W."/>
            <person name="Ran C."/>
            <person name="Liu Y."/>
            <person name="Zhang J."/>
            <person name="Feng J."/>
            <person name="Wang M."/>
            <person name="Wang M."/>
            <person name="Wang L."/>
            <person name="Yao B."/>
        </authorList>
    </citation>
    <scope>NUCLEOTIDE SEQUENCE [LARGE SCALE GENOMIC DNA]</scope>
    <source>
        <strain evidence="3">Wuqing</strain>
    </source>
</reference>
<dbReference type="GO" id="GO:0000139">
    <property type="term" value="C:Golgi membrane"/>
    <property type="evidence" value="ECO:0007669"/>
    <property type="project" value="TreeGrafter"/>
</dbReference>
<evidence type="ECO:0000259" key="2">
    <source>
        <dbReference type="PROSITE" id="PS51352"/>
    </source>
</evidence>
<dbReference type="GO" id="GO:0006457">
    <property type="term" value="P:protein folding"/>
    <property type="evidence" value="ECO:0007669"/>
    <property type="project" value="TreeGrafter"/>
</dbReference>
<dbReference type="AlphaFoldDB" id="A0A0C2N5B2"/>
<feature type="signal peptide" evidence="1">
    <location>
        <begin position="1"/>
        <end position="15"/>
    </location>
</feature>